<dbReference type="Proteomes" id="UP000824890">
    <property type="component" value="Unassembled WGS sequence"/>
</dbReference>
<reference evidence="1 2" key="1">
    <citation type="submission" date="2021-05" db="EMBL/GenBank/DDBJ databases">
        <title>Genome Assembly of Synthetic Allotetraploid Brassica napus Reveals Homoeologous Exchanges between Subgenomes.</title>
        <authorList>
            <person name="Davis J.T."/>
        </authorList>
    </citation>
    <scope>NUCLEOTIDE SEQUENCE [LARGE SCALE GENOMIC DNA]</scope>
    <source>
        <strain evidence="2">cv. Da-Ae</strain>
        <tissue evidence="1">Seedling</tissue>
    </source>
</reference>
<gene>
    <name evidence="1" type="ORF">HID58_050887</name>
</gene>
<evidence type="ECO:0000313" key="1">
    <source>
        <dbReference type="EMBL" id="KAH0888458.1"/>
    </source>
</evidence>
<name>A0ABQ8A891_BRANA</name>
<accession>A0ABQ8A891</accession>
<proteinExistence type="predicted"/>
<evidence type="ECO:0000313" key="2">
    <source>
        <dbReference type="Proteomes" id="UP000824890"/>
    </source>
</evidence>
<comment type="caution">
    <text evidence="1">The sequence shown here is derived from an EMBL/GenBank/DDBJ whole genome shotgun (WGS) entry which is preliminary data.</text>
</comment>
<sequence length="86" mass="9548">MLATLSHTEQFKLQAVRLSCLDRFNSGVSVTMSVSTLTLYRFTNNLKATRLTHVICSSMPPGTHFYFDKESESGGSFSLLFSNSCT</sequence>
<keyword evidence="2" id="KW-1185">Reference proteome</keyword>
<organism evidence="1 2">
    <name type="scientific">Brassica napus</name>
    <name type="common">Rape</name>
    <dbReference type="NCBI Taxonomy" id="3708"/>
    <lineage>
        <taxon>Eukaryota</taxon>
        <taxon>Viridiplantae</taxon>
        <taxon>Streptophyta</taxon>
        <taxon>Embryophyta</taxon>
        <taxon>Tracheophyta</taxon>
        <taxon>Spermatophyta</taxon>
        <taxon>Magnoliopsida</taxon>
        <taxon>eudicotyledons</taxon>
        <taxon>Gunneridae</taxon>
        <taxon>Pentapetalae</taxon>
        <taxon>rosids</taxon>
        <taxon>malvids</taxon>
        <taxon>Brassicales</taxon>
        <taxon>Brassicaceae</taxon>
        <taxon>Brassiceae</taxon>
        <taxon>Brassica</taxon>
    </lineage>
</organism>
<dbReference type="EMBL" id="JAGKQM010000013">
    <property type="protein sequence ID" value="KAH0888458.1"/>
    <property type="molecule type" value="Genomic_DNA"/>
</dbReference>
<protein>
    <submittedName>
        <fullName evidence="1">Uncharacterized protein</fullName>
    </submittedName>
</protein>